<feature type="region of interest" description="Disordered" evidence="1">
    <location>
        <begin position="136"/>
        <end position="159"/>
    </location>
</feature>
<dbReference type="AlphaFoldDB" id="A0A645FQ48"/>
<sequence length="159" mass="17704">MGQAARAAHAGLFIDRQQGLDRAVRDIPAVENGQNQRHTDSVIGPQCGFLSQQPAIIENRNNRIAQEIVSAVTVFLANHIQMRLQHYVRSMFSPRRCRLANKQIACRIDLRRQSSLMRPGQQLGAQGRLMLGSPWNAAEGSEMRPHGSGLKSGKYRGYS</sequence>
<dbReference type="EMBL" id="VSSQ01063510">
    <property type="protein sequence ID" value="MPN16541.1"/>
    <property type="molecule type" value="Genomic_DNA"/>
</dbReference>
<evidence type="ECO:0000256" key="1">
    <source>
        <dbReference type="SAM" id="MobiDB-lite"/>
    </source>
</evidence>
<gene>
    <name evidence="2" type="ORF">SDC9_163886</name>
</gene>
<comment type="caution">
    <text evidence="2">The sequence shown here is derived from an EMBL/GenBank/DDBJ whole genome shotgun (WGS) entry which is preliminary data.</text>
</comment>
<evidence type="ECO:0000313" key="2">
    <source>
        <dbReference type="EMBL" id="MPN16541.1"/>
    </source>
</evidence>
<accession>A0A645FQ48</accession>
<organism evidence="2">
    <name type="scientific">bioreactor metagenome</name>
    <dbReference type="NCBI Taxonomy" id="1076179"/>
    <lineage>
        <taxon>unclassified sequences</taxon>
        <taxon>metagenomes</taxon>
        <taxon>ecological metagenomes</taxon>
    </lineage>
</organism>
<name>A0A645FQ48_9ZZZZ</name>
<proteinExistence type="predicted"/>
<reference evidence="2" key="1">
    <citation type="submission" date="2019-08" db="EMBL/GenBank/DDBJ databases">
        <authorList>
            <person name="Kucharzyk K."/>
            <person name="Murdoch R.W."/>
            <person name="Higgins S."/>
            <person name="Loffler F."/>
        </authorList>
    </citation>
    <scope>NUCLEOTIDE SEQUENCE</scope>
</reference>
<protein>
    <submittedName>
        <fullName evidence="2">Uncharacterized protein</fullName>
    </submittedName>
</protein>